<keyword evidence="3" id="KW-1185">Reference proteome</keyword>
<dbReference type="Gene3D" id="1.50.10.100">
    <property type="entry name" value="Chondroitin AC/alginate lyase"/>
    <property type="match status" value="1"/>
</dbReference>
<dbReference type="RefSeq" id="WP_196284027.1">
    <property type="nucleotide sequence ID" value="NZ_JADQDQ010000015.1"/>
</dbReference>
<dbReference type="InterPro" id="IPR026444">
    <property type="entry name" value="Secre_tail"/>
</dbReference>
<evidence type="ECO:0000259" key="1">
    <source>
        <dbReference type="Pfam" id="PF18962"/>
    </source>
</evidence>
<gene>
    <name evidence="2" type="ORF">I2I05_19950</name>
</gene>
<accession>A0ABS0IMV1</accession>
<comment type="caution">
    <text evidence="2">The sequence shown here is derived from an EMBL/GenBank/DDBJ whole genome shotgun (WGS) entry which is preliminary data.</text>
</comment>
<proteinExistence type="predicted"/>
<feature type="domain" description="Secretion system C-terminal sorting" evidence="1">
    <location>
        <begin position="240"/>
        <end position="296"/>
    </location>
</feature>
<dbReference type="Proteomes" id="UP000597617">
    <property type="component" value="Unassembled WGS sequence"/>
</dbReference>
<protein>
    <submittedName>
        <fullName evidence="2">T9SS type A sorting domain-containing protein</fullName>
    </submittedName>
</protein>
<evidence type="ECO:0000313" key="2">
    <source>
        <dbReference type="EMBL" id="MBF9239677.1"/>
    </source>
</evidence>
<evidence type="ECO:0000313" key="3">
    <source>
        <dbReference type="Proteomes" id="UP000597617"/>
    </source>
</evidence>
<dbReference type="NCBIfam" id="TIGR04183">
    <property type="entry name" value="Por_Secre_tail"/>
    <property type="match status" value="1"/>
</dbReference>
<sequence length="347" mass="37694">MLRGAGETPTDMAAGAARVQEFAGHLYQQSVTPLGPYSFYANIKYNHTLITAAALGLAAVVLSEASSADAAQQPATWAGTGFYHLDSVLGLDAQCQSESTQVGGYAEGPYHLKYGLLNCLTLFRAMGDFLPDGRLPYTYGGQHAQHPQPVLRTKIRPASEWLTAIRMPEGRFPALEDSYVDMDMPELALTGRVQYVQPLYLSKLTGKGMAPLTGQLRDSPVDMRAAWLAAEAPATLRPAFPQPVRHLLTVTTTGPEQDVTLQLFDGLGREVARQPSHHQPAQLDVSQLTPGLYYLVGHDASGQPLPGRQKIVWWHRKNLSGKGAASPGLLFFSEELVNSRARTVVEC</sequence>
<reference evidence="2 3" key="1">
    <citation type="submission" date="2020-11" db="EMBL/GenBank/DDBJ databases">
        <authorList>
            <person name="Kim M.K."/>
        </authorList>
    </citation>
    <scope>NUCLEOTIDE SEQUENCE [LARGE SCALE GENOMIC DNA]</scope>
    <source>
        <strain evidence="2 3">BT683</strain>
    </source>
</reference>
<name>A0ABS0IMV1_9BACT</name>
<organism evidence="2 3">
    <name type="scientific">Hymenobacter jeongseonensis</name>
    <dbReference type="NCBI Taxonomy" id="2791027"/>
    <lineage>
        <taxon>Bacteria</taxon>
        <taxon>Pseudomonadati</taxon>
        <taxon>Bacteroidota</taxon>
        <taxon>Cytophagia</taxon>
        <taxon>Cytophagales</taxon>
        <taxon>Hymenobacteraceae</taxon>
        <taxon>Hymenobacter</taxon>
    </lineage>
</organism>
<dbReference type="Pfam" id="PF18962">
    <property type="entry name" value="Por_Secre_tail"/>
    <property type="match status" value="1"/>
</dbReference>
<dbReference type="InterPro" id="IPR008929">
    <property type="entry name" value="Chondroitin_lyas"/>
</dbReference>
<dbReference type="EMBL" id="JADQDQ010000015">
    <property type="protein sequence ID" value="MBF9239677.1"/>
    <property type="molecule type" value="Genomic_DNA"/>
</dbReference>